<dbReference type="Proteomes" id="UP000223968">
    <property type="component" value="Unassembled WGS sequence"/>
</dbReference>
<dbReference type="STRING" id="1447875.A0A2B7XQ08"/>
<evidence type="ECO:0008006" key="3">
    <source>
        <dbReference type="Google" id="ProtNLM"/>
    </source>
</evidence>
<comment type="caution">
    <text evidence="1">The sequence shown here is derived from an EMBL/GenBank/DDBJ whole genome shotgun (WGS) entry which is preliminary data.</text>
</comment>
<organism evidence="1 2">
    <name type="scientific">Helicocarpus griseus UAMH5409</name>
    <dbReference type="NCBI Taxonomy" id="1447875"/>
    <lineage>
        <taxon>Eukaryota</taxon>
        <taxon>Fungi</taxon>
        <taxon>Dikarya</taxon>
        <taxon>Ascomycota</taxon>
        <taxon>Pezizomycotina</taxon>
        <taxon>Eurotiomycetes</taxon>
        <taxon>Eurotiomycetidae</taxon>
        <taxon>Onygenales</taxon>
        <taxon>Ajellomycetaceae</taxon>
        <taxon>Helicocarpus</taxon>
    </lineage>
</organism>
<keyword evidence="2" id="KW-1185">Reference proteome</keyword>
<dbReference type="AlphaFoldDB" id="A0A2B7XQ08"/>
<protein>
    <recommendedName>
        <fullName evidence="3">Protein kinase domain-containing protein</fullName>
    </recommendedName>
</protein>
<evidence type="ECO:0000313" key="2">
    <source>
        <dbReference type="Proteomes" id="UP000223968"/>
    </source>
</evidence>
<gene>
    <name evidence="1" type="ORF">AJ79_05097</name>
</gene>
<accession>A0A2B7XQ08</accession>
<sequence length="218" mass="25911">MELTGVDISEVAFNKRISKREFCEIFLVTVRNLTCVMKVHRGRRLKRDYEPRYRETNIYICESTAYRRLTEAGICAKGLAPKFYGTIEDIDPMSCQPHLKDFVNDEYPPTAIFLEYIPNMKELHWTNYNEKRMRNFVDGINKIHKALVFHGDIHPRNMMTVEDDPERAIWIDFDRAQTFNEKPSERQQKWIDFENELVDELAQCMKHDFTEGEMDTTL</sequence>
<dbReference type="InterPro" id="IPR011009">
    <property type="entry name" value="Kinase-like_dom_sf"/>
</dbReference>
<dbReference type="SUPFAM" id="SSF56112">
    <property type="entry name" value="Protein kinase-like (PK-like)"/>
    <property type="match status" value="1"/>
</dbReference>
<dbReference type="EMBL" id="PDNB01000078">
    <property type="protein sequence ID" value="PGH11055.1"/>
    <property type="molecule type" value="Genomic_DNA"/>
</dbReference>
<name>A0A2B7XQ08_9EURO</name>
<reference evidence="1 2" key="1">
    <citation type="submission" date="2017-10" db="EMBL/GenBank/DDBJ databases">
        <title>Comparative genomics in systemic dimorphic fungi from Ajellomycetaceae.</title>
        <authorList>
            <person name="Munoz J.F."/>
            <person name="Mcewen J.G."/>
            <person name="Clay O.K."/>
            <person name="Cuomo C.A."/>
        </authorList>
    </citation>
    <scope>NUCLEOTIDE SEQUENCE [LARGE SCALE GENOMIC DNA]</scope>
    <source>
        <strain evidence="1 2">UAMH5409</strain>
    </source>
</reference>
<dbReference type="OrthoDB" id="4185642at2759"/>
<proteinExistence type="predicted"/>
<dbReference type="Gene3D" id="1.10.510.10">
    <property type="entry name" value="Transferase(Phosphotransferase) domain 1"/>
    <property type="match status" value="1"/>
</dbReference>
<evidence type="ECO:0000313" key="1">
    <source>
        <dbReference type="EMBL" id="PGH11055.1"/>
    </source>
</evidence>